<dbReference type="InterPro" id="IPR052021">
    <property type="entry name" value="Type-I_RS_S_subunit"/>
</dbReference>
<dbReference type="CDD" id="cd17291">
    <property type="entry name" value="RMtype1_S_MgeORF438P-TRD-CR_like"/>
    <property type="match status" value="1"/>
</dbReference>
<evidence type="ECO:0000259" key="4">
    <source>
        <dbReference type="Pfam" id="PF01420"/>
    </source>
</evidence>
<dbReference type="GO" id="GO:0003677">
    <property type="term" value="F:DNA binding"/>
    <property type="evidence" value="ECO:0007669"/>
    <property type="project" value="UniProtKB-KW"/>
</dbReference>
<proteinExistence type="inferred from homology"/>
<dbReference type="EMBL" id="AASE01000004">
    <property type="protein sequence ID" value="EAT59506.1"/>
    <property type="molecule type" value="Genomic_DNA"/>
</dbReference>
<dbReference type="Proteomes" id="UP000004162">
    <property type="component" value="Unassembled WGS sequence"/>
</dbReference>
<dbReference type="PANTHER" id="PTHR30408:SF12">
    <property type="entry name" value="TYPE I RESTRICTION ENZYME MJAVIII SPECIFICITY SUBUNIT"/>
    <property type="match status" value="1"/>
</dbReference>
<keyword evidence="2" id="KW-0680">Restriction system</keyword>
<sequence>MELKPGYKQTEVGVIPEDWEVIRLDSLISALDAGVSVNSVETEKVGYAHEGSILKTSCVYGGKFDSEEHKKIHPRDIRRAKLNPRKNSILISRMNTPALVGECGFIDRDYPNLFLPDRLWMTRHEGKRPTCILWFSYLLSFGSFNRAIKESATGTSGSMKNISKGSLFVLQVPLPNKIEQEAIAEALSDADAFIESLEQLIFKKRQIKQGVMQELLTGKKRLPGFSGEWMVTSLGEITIATKGSQLHGSESTKDGKYPHLNGGIAPSGYAEKSNTPANTIAISEGGNSCGYVQLMIVPYWCGGHCYSLISKCIDNGFLYQALKVQQTAIMGLRVGSGLPNVQKSALLSFKLEYPSDDSEQTAIAEVLSEMDDEIDALTIKLEKARLLKQAMMHNLLTGKIRLV</sequence>
<dbReference type="InterPro" id="IPR000055">
    <property type="entry name" value="Restrct_endonuc_typeI_TRD"/>
</dbReference>
<evidence type="ECO:0000313" key="6">
    <source>
        <dbReference type="Proteomes" id="UP000004162"/>
    </source>
</evidence>
<evidence type="ECO:0000256" key="3">
    <source>
        <dbReference type="ARBA" id="ARBA00023125"/>
    </source>
</evidence>
<dbReference type="OrthoDB" id="667970at2"/>
<dbReference type="GO" id="GO:0009307">
    <property type="term" value="P:DNA restriction-modification system"/>
    <property type="evidence" value="ECO:0007669"/>
    <property type="project" value="UniProtKB-KW"/>
</dbReference>
<dbReference type="RefSeq" id="WP_006365937.1">
    <property type="nucleotide sequence ID" value="NZ_AASE01000004.1"/>
</dbReference>
<comment type="similarity">
    <text evidence="1">Belongs to the type-I restriction system S methylase family.</text>
</comment>
<gene>
    <name evidence="5" type="ORF">CferDRAFT_1433</name>
</gene>
<name>Q0YSV6_9CHLB</name>
<dbReference type="PANTHER" id="PTHR30408">
    <property type="entry name" value="TYPE-1 RESTRICTION ENZYME ECOKI SPECIFICITY PROTEIN"/>
    <property type="match status" value="1"/>
</dbReference>
<dbReference type="SUPFAM" id="SSF116734">
    <property type="entry name" value="DNA methylase specificity domain"/>
    <property type="match status" value="2"/>
</dbReference>
<evidence type="ECO:0000313" key="5">
    <source>
        <dbReference type="EMBL" id="EAT59506.1"/>
    </source>
</evidence>
<evidence type="ECO:0000256" key="1">
    <source>
        <dbReference type="ARBA" id="ARBA00010923"/>
    </source>
</evidence>
<reference evidence="5 6" key="2">
    <citation type="submission" date="2006-07" db="EMBL/GenBank/DDBJ databases">
        <title>Sequencing of the draft genome and assembly of Chlorobium ferroxidans DSM 13031.</title>
        <authorList>
            <consortium name="US DOE Joint Genome Institute (JGI-PGF)"/>
            <person name="Copeland A."/>
            <person name="Lucas S."/>
            <person name="Lapidus A."/>
            <person name="Barry K."/>
            <person name="Glavina del Rio T."/>
            <person name="Dalin E."/>
            <person name="Tice H."/>
            <person name="Bruce D."/>
            <person name="Pitluck S."/>
            <person name="Richardson P."/>
        </authorList>
    </citation>
    <scope>NUCLEOTIDE SEQUENCE [LARGE SCALE GENOMIC DNA]</scope>
    <source>
        <strain evidence="5 6">DSM 13031</strain>
    </source>
</reference>
<reference evidence="5 6" key="1">
    <citation type="submission" date="2006-07" db="EMBL/GenBank/DDBJ databases">
        <title>Annotation of the draft genome assembly of Chlorobium ferroxidans DSM 13031.</title>
        <authorList>
            <consortium name="US DOE Joint Genome Institute (JGI-ORNL)"/>
            <person name="Larimer F."/>
            <person name="Land M."/>
            <person name="Hauser L."/>
        </authorList>
    </citation>
    <scope>NUCLEOTIDE SEQUENCE [LARGE SCALE GENOMIC DNA]</scope>
    <source>
        <strain evidence="5 6">DSM 13031</strain>
    </source>
</reference>
<protein>
    <submittedName>
        <fullName evidence="5">Restriction modification system DNA specificity domain</fullName>
    </submittedName>
</protein>
<feature type="domain" description="Type I restriction modification DNA specificity" evidence="4">
    <location>
        <begin position="16"/>
        <end position="200"/>
    </location>
</feature>
<keyword evidence="3" id="KW-0238">DNA-binding</keyword>
<feature type="domain" description="Type I restriction modification DNA specificity" evidence="4">
    <location>
        <begin position="228"/>
        <end position="376"/>
    </location>
</feature>
<dbReference type="AlphaFoldDB" id="Q0YSV6"/>
<dbReference type="Pfam" id="PF01420">
    <property type="entry name" value="Methylase_S"/>
    <property type="match status" value="2"/>
</dbReference>
<dbReference type="InterPro" id="IPR044946">
    <property type="entry name" value="Restrct_endonuc_typeI_TRD_sf"/>
</dbReference>
<evidence type="ECO:0000256" key="2">
    <source>
        <dbReference type="ARBA" id="ARBA00022747"/>
    </source>
</evidence>
<keyword evidence="6" id="KW-1185">Reference proteome</keyword>
<comment type="caution">
    <text evidence="5">The sequence shown here is derived from an EMBL/GenBank/DDBJ whole genome shotgun (WGS) entry which is preliminary data.</text>
</comment>
<dbReference type="Gene3D" id="1.10.287.1120">
    <property type="entry name" value="Bipartite methylase S protein"/>
    <property type="match status" value="1"/>
</dbReference>
<dbReference type="Gene3D" id="3.90.220.20">
    <property type="entry name" value="DNA methylase specificity domains"/>
    <property type="match status" value="2"/>
</dbReference>
<organism evidence="5 6">
    <name type="scientific">Chlorobium ferrooxidans DSM 13031</name>
    <dbReference type="NCBI Taxonomy" id="377431"/>
    <lineage>
        <taxon>Bacteria</taxon>
        <taxon>Pseudomonadati</taxon>
        <taxon>Chlorobiota</taxon>
        <taxon>Chlorobiia</taxon>
        <taxon>Chlorobiales</taxon>
        <taxon>Chlorobiaceae</taxon>
        <taxon>Chlorobium/Pelodictyon group</taxon>
        <taxon>Chlorobium</taxon>
    </lineage>
</organism>
<accession>Q0YSV6</accession>